<feature type="compositionally biased region" description="Polar residues" evidence="1">
    <location>
        <begin position="35"/>
        <end position="45"/>
    </location>
</feature>
<dbReference type="STRING" id="1658172.A0A1B7NX20"/>
<feature type="compositionally biased region" description="Polar residues" evidence="1">
    <location>
        <begin position="15"/>
        <end position="27"/>
    </location>
</feature>
<evidence type="ECO:0000313" key="2">
    <source>
        <dbReference type="EMBL" id="OAX81324.1"/>
    </source>
</evidence>
<feature type="region of interest" description="Disordered" evidence="1">
    <location>
        <begin position="1"/>
        <end position="45"/>
    </location>
</feature>
<organism evidence="2 3">
    <name type="scientific">Emergomyces africanus</name>
    <dbReference type="NCBI Taxonomy" id="1955775"/>
    <lineage>
        <taxon>Eukaryota</taxon>
        <taxon>Fungi</taxon>
        <taxon>Dikarya</taxon>
        <taxon>Ascomycota</taxon>
        <taxon>Pezizomycotina</taxon>
        <taxon>Eurotiomycetes</taxon>
        <taxon>Eurotiomycetidae</taxon>
        <taxon>Onygenales</taxon>
        <taxon>Ajellomycetaceae</taxon>
        <taxon>Emergomyces</taxon>
    </lineage>
</organism>
<accession>A0A1B7NX20</accession>
<sequence length="609" mass="68305">MAEWDDPWEEAYVSPESSAEPGTSSISAGKRYRRNQGSSEGSNDSITVRAQSFRVGVPSLVQLGTKYQAVSPSSPLRQEWDTILKPRVLEILEEYQVDLRSAHLVYILTENSTETISQQPNITTLIRATAKESEQEWIPVMESLRRYYLSANRPEINIELRDERAFETTQCYPVESSEAVVPIWNNNVERQMILKLRGRDWLTLSLFRRGKPSGPKPLVVVLTVLKASTHDWVSVREELVQILDFYYLGYVGVEILRGENVFGNANDDDGIPLTDDAFTKGMSMGRSIGPRGSRNNASTFGGFVKLQNLNGDWHTFGLTCFCSVAPDGCGHPSLRTWQREGITIDDKTNDLEMDSPSLGDAEETAREWRKSIDAKRDSAFRELERRLYDQNDFVTPGEKAKFMVEKRCIDTRLQIIKKVETYFGQDERRLGKVYAASGYRQSNSRAVDWALIEVDESRITGNKLPKAGGDLPPKYVITFPATAENVSGVASIEPDMRVFKIGRSTGFTVGRLGGTDSTNLHSWVQDETGTWAEEVESKTYTIFTNKKFNSEFGTRGDSGSFLLDSNGNFAGLYFGGTTDLRGVGFFTGADDLITDIKRVTEAKDVRFDV</sequence>
<keyword evidence="3" id="KW-1185">Reference proteome</keyword>
<proteinExistence type="predicted"/>
<gene>
    <name evidence="2" type="ORF">ACJ72_04333</name>
</gene>
<protein>
    <submittedName>
        <fullName evidence="2">Uncharacterized protein</fullName>
    </submittedName>
</protein>
<evidence type="ECO:0000313" key="3">
    <source>
        <dbReference type="Proteomes" id="UP000091918"/>
    </source>
</evidence>
<dbReference type="InterPro" id="IPR009003">
    <property type="entry name" value="Peptidase_S1_PA"/>
</dbReference>
<reference evidence="2 3" key="1">
    <citation type="submission" date="2015-07" db="EMBL/GenBank/DDBJ databases">
        <title>Emmonsia species relationships and genome sequence.</title>
        <authorList>
            <person name="Cuomo C.A."/>
            <person name="Schwartz I.S."/>
            <person name="Kenyon C."/>
            <person name="de Hoog G.S."/>
            <person name="Govender N.P."/>
            <person name="Botha A."/>
            <person name="Moreno L."/>
            <person name="de Vries M."/>
            <person name="Munoz J.F."/>
            <person name="Stielow J.B."/>
        </authorList>
    </citation>
    <scope>NUCLEOTIDE SEQUENCE [LARGE SCALE GENOMIC DNA]</scope>
    <source>
        <strain evidence="2 3">CBS 136260</strain>
    </source>
</reference>
<evidence type="ECO:0000256" key="1">
    <source>
        <dbReference type="SAM" id="MobiDB-lite"/>
    </source>
</evidence>
<name>A0A1B7NX20_9EURO</name>
<dbReference type="OrthoDB" id="5424209at2759"/>
<dbReference type="Proteomes" id="UP000091918">
    <property type="component" value="Unassembled WGS sequence"/>
</dbReference>
<dbReference type="Pfam" id="PF08192">
    <property type="entry name" value="Peptidase_S64"/>
    <property type="match status" value="1"/>
</dbReference>
<dbReference type="AlphaFoldDB" id="A0A1B7NX20"/>
<dbReference type="InterPro" id="IPR012985">
    <property type="entry name" value="Peptidase_S64_Ssy5"/>
</dbReference>
<comment type="caution">
    <text evidence="2">The sequence shown here is derived from an EMBL/GenBank/DDBJ whole genome shotgun (WGS) entry which is preliminary data.</text>
</comment>
<dbReference type="EMBL" id="LGUA01000497">
    <property type="protein sequence ID" value="OAX81324.1"/>
    <property type="molecule type" value="Genomic_DNA"/>
</dbReference>
<dbReference type="SUPFAM" id="SSF50494">
    <property type="entry name" value="Trypsin-like serine proteases"/>
    <property type="match status" value="1"/>
</dbReference>